<evidence type="ECO:0008006" key="2">
    <source>
        <dbReference type="Google" id="ProtNLM"/>
    </source>
</evidence>
<comment type="caution">
    <text evidence="1">The sequence shown here is derived from an EMBL/GenBank/DDBJ whole genome shotgun (WGS) entry which is preliminary data.</text>
</comment>
<accession>A0A0F9H130</accession>
<dbReference type="AlphaFoldDB" id="A0A0F9H130"/>
<protein>
    <recommendedName>
        <fullName evidence="2">Winged helix-turn helix domain-containing protein</fullName>
    </recommendedName>
</protein>
<dbReference type="EMBL" id="LAZR01026349">
    <property type="protein sequence ID" value="KKL69027.1"/>
    <property type="molecule type" value="Genomic_DNA"/>
</dbReference>
<dbReference type="SUPFAM" id="SSF46689">
    <property type="entry name" value="Homeodomain-like"/>
    <property type="match status" value="1"/>
</dbReference>
<proteinExistence type="predicted"/>
<name>A0A0F9H130_9ZZZZ</name>
<gene>
    <name evidence="1" type="ORF">LCGC14_2119080</name>
</gene>
<evidence type="ECO:0000313" key="1">
    <source>
        <dbReference type="EMBL" id="KKL69027.1"/>
    </source>
</evidence>
<reference evidence="1" key="1">
    <citation type="journal article" date="2015" name="Nature">
        <title>Complex archaea that bridge the gap between prokaryotes and eukaryotes.</title>
        <authorList>
            <person name="Spang A."/>
            <person name="Saw J.H."/>
            <person name="Jorgensen S.L."/>
            <person name="Zaremba-Niedzwiedzka K."/>
            <person name="Martijn J."/>
            <person name="Lind A.E."/>
            <person name="van Eijk R."/>
            <person name="Schleper C."/>
            <person name="Guy L."/>
            <person name="Ettema T.J."/>
        </authorList>
    </citation>
    <scope>NUCLEOTIDE SEQUENCE</scope>
</reference>
<sequence length="403" mass="46767">MILLGSRKWTFWEGSYMPTHLGQTDIQQWIRKISESKLSVPEYFSRHQVPFSQAQHYRYKKRIDQEGTESLEDQRRKGNNRRITAEVEGYLKGYVSGKPESSLAEIKGVVKERFHIELSEAGISRCLKRLGCSRKNKPRQEKVERTYTVCGGFELVSALACHMGWPQFVSAIIKKRTQQIKRSKLWEKNNPEAKELGRNKKGQFTSKYNRRREVREKRFESIENKREEKNFRSMSISVASQLVIARKSLAMLALPVVTNNGMIRSVDTPLGDALGCVCGFNYKQSTLTKFMAELKYLGLAEYLLRSQIEFWQKFWQKHPIGKMELPVLCYYVDGNTKALWSKKRVKKNKVTMLGRVMECMETVFVHDNFGRPIYFETYSGHAPVGEYILSLFQKIEKALEGPG</sequence>
<feature type="non-terminal residue" evidence="1">
    <location>
        <position position="403"/>
    </location>
</feature>
<organism evidence="1">
    <name type="scientific">marine sediment metagenome</name>
    <dbReference type="NCBI Taxonomy" id="412755"/>
    <lineage>
        <taxon>unclassified sequences</taxon>
        <taxon>metagenomes</taxon>
        <taxon>ecological metagenomes</taxon>
    </lineage>
</organism>
<dbReference type="InterPro" id="IPR009057">
    <property type="entry name" value="Homeodomain-like_sf"/>
</dbReference>